<evidence type="ECO:0000313" key="2">
    <source>
        <dbReference type="EMBL" id="PTM61379.1"/>
    </source>
</evidence>
<feature type="domain" description="Amidohydrolase-related" evidence="1">
    <location>
        <begin position="17"/>
        <end position="277"/>
    </location>
</feature>
<dbReference type="PANTHER" id="PTHR35563:SF2">
    <property type="entry name" value="BARREL METAL-DEPENDENT HYDROLASE, PUTATIVE (AFU_ORTHOLOGUE AFUA_1G16240)-RELATED"/>
    <property type="match status" value="1"/>
</dbReference>
<dbReference type="InterPro" id="IPR052358">
    <property type="entry name" value="Aro_Compnd_Degr_Hydrolases"/>
</dbReference>
<name>A0A2T4ZHC0_9HYPH</name>
<evidence type="ECO:0000259" key="1">
    <source>
        <dbReference type="Pfam" id="PF04909"/>
    </source>
</evidence>
<dbReference type="Proteomes" id="UP000241808">
    <property type="component" value="Unassembled WGS sequence"/>
</dbReference>
<dbReference type="AlphaFoldDB" id="A0A2T4ZHC0"/>
<dbReference type="EMBL" id="PZZL01000001">
    <property type="protein sequence ID" value="PTM61379.1"/>
    <property type="molecule type" value="Genomic_DNA"/>
</dbReference>
<keyword evidence="3" id="KW-1185">Reference proteome</keyword>
<dbReference type="SUPFAM" id="SSF51556">
    <property type="entry name" value="Metallo-dependent hydrolases"/>
    <property type="match status" value="1"/>
</dbReference>
<dbReference type="RefSeq" id="WP_108173861.1">
    <property type="nucleotide sequence ID" value="NZ_PZZL01000001.1"/>
</dbReference>
<organism evidence="2 3">
    <name type="scientific">Phreatobacter oligotrophus</name>
    <dbReference type="NCBI Taxonomy" id="1122261"/>
    <lineage>
        <taxon>Bacteria</taxon>
        <taxon>Pseudomonadati</taxon>
        <taxon>Pseudomonadota</taxon>
        <taxon>Alphaproteobacteria</taxon>
        <taxon>Hyphomicrobiales</taxon>
        <taxon>Phreatobacteraceae</taxon>
        <taxon>Phreatobacter</taxon>
    </lineage>
</organism>
<keyword evidence="2" id="KW-0378">Hydrolase</keyword>
<dbReference type="InterPro" id="IPR006680">
    <property type="entry name" value="Amidohydro-rel"/>
</dbReference>
<gene>
    <name evidence="2" type="ORF">C8P69_10146</name>
</gene>
<dbReference type="OrthoDB" id="9787654at2"/>
<dbReference type="GO" id="GO:0016787">
    <property type="term" value="F:hydrolase activity"/>
    <property type="evidence" value="ECO:0007669"/>
    <property type="project" value="UniProtKB-KW"/>
</dbReference>
<proteinExistence type="predicted"/>
<dbReference type="Gene3D" id="3.20.20.140">
    <property type="entry name" value="Metal-dependent hydrolases"/>
    <property type="match status" value="1"/>
</dbReference>
<evidence type="ECO:0000313" key="3">
    <source>
        <dbReference type="Proteomes" id="UP000241808"/>
    </source>
</evidence>
<dbReference type="Pfam" id="PF04909">
    <property type="entry name" value="Amidohydro_2"/>
    <property type="match status" value="1"/>
</dbReference>
<comment type="caution">
    <text evidence="2">The sequence shown here is derived from an EMBL/GenBank/DDBJ whole genome shotgun (WGS) entry which is preliminary data.</text>
</comment>
<sequence>MGIDGRTPNLALPPLSCDAHCHVFGPAAVFPYAPDRRYTPEDAPKEALIALHDRLGLQRAVIVQASCHGADNRAMVDCLRHDPARFRGVSILDGMATEALVAELDEAGVRGVRFNFVKHLGGAPDMAVFDRVLAMVRPFGWHVVLHLDAPDIAELAPMIEKLPMTKVIDHMGRAPAKAGIDQEPFRILLGLARREDVWVKVSGAERIADPPFTAAVPFARALMEVAPDRVLWGTDFPHPNLKHEVDEADLVDLLADYGDADALHRLLVANPARLYGFA</sequence>
<protein>
    <submittedName>
        <fullName evidence="2">Putative TIM-barrel fold metal-dependent hydrolase</fullName>
    </submittedName>
</protein>
<dbReference type="PANTHER" id="PTHR35563">
    <property type="entry name" value="BARREL METAL-DEPENDENT HYDROLASE, PUTATIVE (AFU_ORTHOLOGUE AFUA_1G16240)-RELATED"/>
    <property type="match status" value="1"/>
</dbReference>
<accession>A0A2T4ZHC0</accession>
<reference evidence="2 3" key="1">
    <citation type="submission" date="2018-04" db="EMBL/GenBank/DDBJ databases">
        <title>Genomic Encyclopedia of Archaeal and Bacterial Type Strains, Phase II (KMG-II): from individual species to whole genera.</title>
        <authorList>
            <person name="Goeker M."/>
        </authorList>
    </citation>
    <scope>NUCLEOTIDE SEQUENCE [LARGE SCALE GENOMIC DNA]</scope>
    <source>
        <strain evidence="2 3">DSM 25521</strain>
    </source>
</reference>
<dbReference type="InterPro" id="IPR032466">
    <property type="entry name" value="Metal_Hydrolase"/>
</dbReference>